<reference evidence="2" key="1">
    <citation type="journal article" date="2012" name="Proc. Natl. Acad. Sci. U.S.A.">
        <title>Antigenic diversity is generated by distinct evolutionary mechanisms in African trypanosome species.</title>
        <authorList>
            <person name="Jackson A.P."/>
            <person name="Berry A."/>
            <person name="Aslett M."/>
            <person name="Allison H.C."/>
            <person name="Burton P."/>
            <person name="Vavrova-Anderson J."/>
            <person name="Brown R."/>
            <person name="Browne H."/>
            <person name="Corton N."/>
            <person name="Hauser H."/>
            <person name="Gamble J."/>
            <person name="Gilderthorp R."/>
            <person name="Marcello L."/>
            <person name="McQuillan J."/>
            <person name="Otto T.D."/>
            <person name="Quail M.A."/>
            <person name="Sanders M.J."/>
            <person name="van Tonder A."/>
            <person name="Ginger M.L."/>
            <person name="Field M.C."/>
            <person name="Barry J.D."/>
            <person name="Hertz-Fowler C."/>
            <person name="Berriman M."/>
        </authorList>
    </citation>
    <scope>NUCLEOTIDE SEQUENCE</scope>
    <source>
        <strain evidence="2">IL3000</strain>
    </source>
</reference>
<evidence type="ECO:0000313" key="2">
    <source>
        <dbReference type="EMBL" id="CCC89686.1"/>
    </source>
</evidence>
<feature type="transmembrane region" description="Helical" evidence="1">
    <location>
        <begin position="24"/>
        <end position="43"/>
    </location>
</feature>
<evidence type="ECO:0000256" key="1">
    <source>
        <dbReference type="SAM" id="Phobius"/>
    </source>
</evidence>
<proteinExistence type="predicted"/>
<organism evidence="2">
    <name type="scientific">Trypanosoma congolense (strain IL3000)</name>
    <dbReference type="NCBI Taxonomy" id="1068625"/>
    <lineage>
        <taxon>Eukaryota</taxon>
        <taxon>Discoba</taxon>
        <taxon>Euglenozoa</taxon>
        <taxon>Kinetoplastea</taxon>
        <taxon>Metakinetoplastina</taxon>
        <taxon>Trypanosomatida</taxon>
        <taxon>Trypanosomatidae</taxon>
        <taxon>Trypanosoma</taxon>
        <taxon>Nannomonas</taxon>
    </lineage>
</organism>
<feature type="transmembrane region" description="Helical" evidence="1">
    <location>
        <begin position="74"/>
        <end position="95"/>
    </location>
</feature>
<name>G0UJY1_TRYCI</name>
<keyword evidence="1" id="KW-0472">Membrane</keyword>
<keyword evidence="1" id="KW-1133">Transmembrane helix</keyword>
<keyword evidence="1" id="KW-0812">Transmembrane</keyword>
<gene>
    <name evidence="2" type="ORF">TCIL3000_3_1110</name>
</gene>
<dbReference type="VEuPathDB" id="TriTrypDB:TcIL3000_3_1110"/>
<accession>G0UJY1</accession>
<dbReference type="AlphaFoldDB" id="G0UJY1"/>
<sequence length="168" mass="19380">MRLHTCGGSSRCNWWRQHEDSPHLFLSLFFFLLGNAAVAYSLLYNREVCFGGCLQLVVKCVLTWTNVKTYRNLICWYLIIPASTFIVSFFLLFVWDTAKSTSPSTPLYLHCSEGCLWSFQSQVNSTSRRTGHVVDLKGQEPKIHLHRSGCTGYFCRSRGQRGLYLFIY</sequence>
<dbReference type="EMBL" id="HE575316">
    <property type="protein sequence ID" value="CCC89686.1"/>
    <property type="molecule type" value="Genomic_DNA"/>
</dbReference>
<protein>
    <submittedName>
        <fullName evidence="2">Uncharacterized protein TCIL3000_3_1110</fullName>
    </submittedName>
</protein>